<dbReference type="Proteomes" id="UP000250235">
    <property type="component" value="Unassembled WGS sequence"/>
</dbReference>
<protein>
    <submittedName>
        <fullName evidence="2">Uncharacterized protein</fullName>
    </submittedName>
</protein>
<gene>
    <name evidence="2" type="ORF">F511_11883</name>
</gene>
<organism evidence="2 3">
    <name type="scientific">Dorcoceras hygrometricum</name>
    <dbReference type="NCBI Taxonomy" id="472368"/>
    <lineage>
        <taxon>Eukaryota</taxon>
        <taxon>Viridiplantae</taxon>
        <taxon>Streptophyta</taxon>
        <taxon>Embryophyta</taxon>
        <taxon>Tracheophyta</taxon>
        <taxon>Spermatophyta</taxon>
        <taxon>Magnoliopsida</taxon>
        <taxon>eudicotyledons</taxon>
        <taxon>Gunneridae</taxon>
        <taxon>Pentapetalae</taxon>
        <taxon>asterids</taxon>
        <taxon>lamiids</taxon>
        <taxon>Lamiales</taxon>
        <taxon>Gesneriaceae</taxon>
        <taxon>Didymocarpoideae</taxon>
        <taxon>Trichosporeae</taxon>
        <taxon>Loxocarpinae</taxon>
        <taxon>Dorcoceras</taxon>
    </lineage>
</organism>
<keyword evidence="3" id="KW-1185">Reference proteome</keyword>
<dbReference type="PANTHER" id="PTHR33306:SF5">
    <property type="entry name" value="OXIDOREDUCTASE_TRANSITION METAL ION-BINDING PROTEIN"/>
    <property type="match status" value="1"/>
</dbReference>
<feature type="transmembrane region" description="Helical" evidence="1">
    <location>
        <begin position="46"/>
        <end position="67"/>
    </location>
</feature>
<dbReference type="PANTHER" id="PTHR33306">
    <property type="entry name" value="EXPRESSED PROTEIN-RELATED-RELATED"/>
    <property type="match status" value="1"/>
</dbReference>
<keyword evidence="1" id="KW-0472">Membrane</keyword>
<accession>A0A2Z7DK53</accession>
<evidence type="ECO:0000313" key="2">
    <source>
        <dbReference type="EMBL" id="KZV58591.1"/>
    </source>
</evidence>
<proteinExistence type="predicted"/>
<keyword evidence="1" id="KW-0812">Transmembrane</keyword>
<name>A0A2Z7DK53_9LAMI</name>
<keyword evidence="1" id="KW-1133">Transmembrane helix</keyword>
<evidence type="ECO:0000313" key="3">
    <source>
        <dbReference type="Proteomes" id="UP000250235"/>
    </source>
</evidence>
<dbReference type="AlphaFoldDB" id="A0A2Z7DK53"/>
<dbReference type="EMBL" id="KQ986637">
    <property type="protein sequence ID" value="KZV58591.1"/>
    <property type="molecule type" value="Genomic_DNA"/>
</dbReference>
<dbReference type="OrthoDB" id="683410at2759"/>
<sequence length="119" mass="13829">MSNNSQYDHPSIPLHLWFLLTILFAFVGMTWYANYESVFEGFFDQLKLILMASPLLLLLAVHLLAVLEKSSWLFLPLPEQDAIHRAGSTPWGVALLLVLLFFMISYHSDFRERWFPLLS</sequence>
<feature type="transmembrane region" description="Helical" evidence="1">
    <location>
        <begin position="87"/>
        <end position="106"/>
    </location>
</feature>
<feature type="transmembrane region" description="Helical" evidence="1">
    <location>
        <begin position="12"/>
        <end position="34"/>
    </location>
</feature>
<evidence type="ECO:0000256" key="1">
    <source>
        <dbReference type="SAM" id="Phobius"/>
    </source>
</evidence>
<reference evidence="2 3" key="1">
    <citation type="journal article" date="2015" name="Proc. Natl. Acad. Sci. U.S.A.">
        <title>The resurrection genome of Boea hygrometrica: A blueprint for survival of dehydration.</title>
        <authorList>
            <person name="Xiao L."/>
            <person name="Yang G."/>
            <person name="Zhang L."/>
            <person name="Yang X."/>
            <person name="Zhao S."/>
            <person name="Ji Z."/>
            <person name="Zhou Q."/>
            <person name="Hu M."/>
            <person name="Wang Y."/>
            <person name="Chen M."/>
            <person name="Xu Y."/>
            <person name="Jin H."/>
            <person name="Xiao X."/>
            <person name="Hu G."/>
            <person name="Bao F."/>
            <person name="Hu Y."/>
            <person name="Wan P."/>
            <person name="Li L."/>
            <person name="Deng X."/>
            <person name="Kuang T."/>
            <person name="Xiang C."/>
            <person name="Zhu J.K."/>
            <person name="Oliver M.J."/>
            <person name="He Y."/>
        </authorList>
    </citation>
    <scope>NUCLEOTIDE SEQUENCE [LARGE SCALE GENOMIC DNA]</scope>
    <source>
        <strain evidence="3">cv. XS01</strain>
    </source>
</reference>